<organism evidence="1">
    <name type="scientific">Arundo donax</name>
    <name type="common">Giant reed</name>
    <name type="synonym">Donax arundinaceus</name>
    <dbReference type="NCBI Taxonomy" id="35708"/>
    <lineage>
        <taxon>Eukaryota</taxon>
        <taxon>Viridiplantae</taxon>
        <taxon>Streptophyta</taxon>
        <taxon>Embryophyta</taxon>
        <taxon>Tracheophyta</taxon>
        <taxon>Spermatophyta</taxon>
        <taxon>Magnoliopsida</taxon>
        <taxon>Liliopsida</taxon>
        <taxon>Poales</taxon>
        <taxon>Poaceae</taxon>
        <taxon>PACMAD clade</taxon>
        <taxon>Arundinoideae</taxon>
        <taxon>Arundineae</taxon>
        <taxon>Arundo</taxon>
    </lineage>
</organism>
<name>A0A0A9AV27_ARUDO</name>
<reference evidence="1" key="1">
    <citation type="submission" date="2014-09" db="EMBL/GenBank/DDBJ databases">
        <authorList>
            <person name="Magalhaes I.L.F."/>
            <person name="Oliveira U."/>
            <person name="Santos F.R."/>
            <person name="Vidigal T.H.D.A."/>
            <person name="Brescovit A.D."/>
            <person name="Santos A.J."/>
        </authorList>
    </citation>
    <scope>NUCLEOTIDE SEQUENCE</scope>
    <source>
        <tissue evidence="1">Shoot tissue taken approximately 20 cm above the soil surface</tissue>
    </source>
</reference>
<dbReference type="AlphaFoldDB" id="A0A0A9AV27"/>
<reference evidence="1" key="2">
    <citation type="journal article" date="2015" name="Data Brief">
        <title>Shoot transcriptome of the giant reed, Arundo donax.</title>
        <authorList>
            <person name="Barrero R.A."/>
            <person name="Guerrero F.D."/>
            <person name="Moolhuijzen P."/>
            <person name="Goolsby J.A."/>
            <person name="Tidwell J."/>
            <person name="Bellgard S.E."/>
            <person name="Bellgard M.I."/>
        </authorList>
    </citation>
    <scope>NUCLEOTIDE SEQUENCE</scope>
    <source>
        <tissue evidence="1">Shoot tissue taken approximately 20 cm above the soil surface</tissue>
    </source>
</reference>
<protein>
    <submittedName>
        <fullName evidence="1">Uncharacterized protein</fullName>
    </submittedName>
</protein>
<sequence>MTKKFKELTCLLRLCTYISPKRFPTMIDDPQKGIRSSTHDCI</sequence>
<proteinExistence type="predicted"/>
<evidence type="ECO:0000313" key="1">
    <source>
        <dbReference type="EMBL" id="JAD53718.1"/>
    </source>
</evidence>
<dbReference type="EMBL" id="GBRH01244177">
    <property type="protein sequence ID" value="JAD53718.1"/>
    <property type="molecule type" value="Transcribed_RNA"/>
</dbReference>
<accession>A0A0A9AV27</accession>